<keyword evidence="11" id="KW-1185">Reference proteome</keyword>
<dbReference type="CDD" id="cd00383">
    <property type="entry name" value="trans_reg_C"/>
    <property type="match status" value="1"/>
</dbReference>
<keyword evidence="1 6" id="KW-0597">Phosphoprotein</keyword>
<feature type="domain" description="OmpR/PhoB-type" evidence="9">
    <location>
        <begin position="124"/>
        <end position="218"/>
    </location>
</feature>
<feature type="modified residue" description="4-aspartylphosphate" evidence="6">
    <location>
        <position position="51"/>
    </location>
</feature>
<dbReference type="KEGG" id="kus:B9G99_06435"/>
<dbReference type="InterPro" id="IPR036388">
    <property type="entry name" value="WH-like_DNA-bd_sf"/>
</dbReference>
<evidence type="ECO:0000259" key="8">
    <source>
        <dbReference type="PROSITE" id="PS50110"/>
    </source>
</evidence>
<dbReference type="GO" id="GO:0000156">
    <property type="term" value="F:phosphorelay response regulator activity"/>
    <property type="evidence" value="ECO:0007669"/>
    <property type="project" value="TreeGrafter"/>
</dbReference>
<evidence type="ECO:0000256" key="5">
    <source>
        <dbReference type="ARBA" id="ARBA00023163"/>
    </source>
</evidence>
<reference evidence="10 11" key="1">
    <citation type="journal article" date="2017" name="Int. J. Syst. Evol. Microbiol.">
        <title>Kushneria konosiri sp. nov., isolated from the Korean salt-fermented seafood Daemi-jeot.</title>
        <authorList>
            <person name="Yun J.H."/>
            <person name="Park S.K."/>
            <person name="Lee J.Y."/>
            <person name="Jung M.J."/>
            <person name="Bae J.W."/>
        </authorList>
    </citation>
    <scope>NUCLEOTIDE SEQUENCE [LARGE SCALE GENOMIC DNA]</scope>
    <source>
        <strain evidence="10 11">X49</strain>
    </source>
</reference>
<keyword evidence="4 7" id="KW-0238">DNA-binding</keyword>
<accession>A0A2Z2H5C6</accession>
<evidence type="ECO:0000313" key="11">
    <source>
        <dbReference type="Proteomes" id="UP000250025"/>
    </source>
</evidence>
<evidence type="ECO:0000256" key="1">
    <source>
        <dbReference type="ARBA" id="ARBA00022553"/>
    </source>
</evidence>
<evidence type="ECO:0000259" key="9">
    <source>
        <dbReference type="PROSITE" id="PS51755"/>
    </source>
</evidence>
<evidence type="ECO:0008006" key="12">
    <source>
        <dbReference type="Google" id="ProtNLM"/>
    </source>
</evidence>
<dbReference type="GO" id="GO:0000976">
    <property type="term" value="F:transcription cis-regulatory region binding"/>
    <property type="evidence" value="ECO:0007669"/>
    <property type="project" value="TreeGrafter"/>
</dbReference>
<organism evidence="10 11">
    <name type="scientific">Kushneria konosiri</name>
    <dbReference type="NCBI Taxonomy" id="698828"/>
    <lineage>
        <taxon>Bacteria</taxon>
        <taxon>Pseudomonadati</taxon>
        <taxon>Pseudomonadota</taxon>
        <taxon>Gammaproteobacteria</taxon>
        <taxon>Oceanospirillales</taxon>
        <taxon>Halomonadaceae</taxon>
        <taxon>Kushneria</taxon>
    </lineage>
</organism>
<dbReference type="CDD" id="cd17624">
    <property type="entry name" value="REC_OmpR_PmrA-like"/>
    <property type="match status" value="1"/>
</dbReference>
<evidence type="ECO:0000256" key="6">
    <source>
        <dbReference type="PROSITE-ProRule" id="PRU00169"/>
    </source>
</evidence>
<evidence type="ECO:0000256" key="7">
    <source>
        <dbReference type="PROSITE-ProRule" id="PRU01091"/>
    </source>
</evidence>
<evidence type="ECO:0000256" key="3">
    <source>
        <dbReference type="ARBA" id="ARBA00023015"/>
    </source>
</evidence>
<dbReference type="EMBL" id="CP021323">
    <property type="protein sequence ID" value="ARS52559.1"/>
    <property type="molecule type" value="Genomic_DNA"/>
</dbReference>
<dbReference type="GO" id="GO:0005829">
    <property type="term" value="C:cytosol"/>
    <property type="evidence" value="ECO:0007669"/>
    <property type="project" value="TreeGrafter"/>
</dbReference>
<dbReference type="Pfam" id="PF00486">
    <property type="entry name" value="Trans_reg_C"/>
    <property type="match status" value="1"/>
</dbReference>
<dbReference type="AlphaFoldDB" id="A0A2Z2H5C6"/>
<feature type="domain" description="Response regulatory" evidence="8">
    <location>
        <begin position="2"/>
        <end position="116"/>
    </location>
</feature>
<dbReference type="OrthoDB" id="9802426at2"/>
<protein>
    <recommendedName>
        <fullName evidence="12">DNA-binding response regulator</fullName>
    </recommendedName>
</protein>
<keyword evidence="5" id="KW-0804">Transcription</keyword>
<gene>
    <name evidence="10" type="ORF">B9G99_06435</name>
</gene>
<dbReference type="SUPFAM" id="SSF52172">
    <property type="entry name" value="CheY-like"/>
    <property type="match status" value="1"/>
</dbReference>
<evidence type="ECO:0000256" key="4">
    <source>
        <dbReference type="ARBA" id="ARBA00023125"/>
    </source>
</evidence>
<dbReference type="Gene3D" id="3.40.50.2300">
    <property type="match status" value="1"/>
</dbReference>
<evidence type="ECO:0000256" key="2">
    <source>
        <dbReference type="ARBA" id="ARBA00023012"/>
    </source>
</evidence>
<dbReference type="PROSITE" id="PS50110">
    <property type="entry name" value="RESPONSE_REGULATORY"/>
    <property type="match status" value="1"/>
</dbReference>
<dbReference type="InterPro" id="IPR039420">
    <property type="entry name" value="WalR-like"/>
</dbReference>
<name>A0A2Z2H5C6_9GAMM</name>
<dbReference type="InterPro" id="IPR001789">
    <property type="entry name" value="Sig_transdc_resp-reg_receiver"/>
</dbReference>
<dbReference type="SMART" id="SM00448">
    <property type="entry name" value="REC"/>
    <property type="match status" value="1"/>
</dbReference>
<dbReference type="PANTHER" id="PTHR48111:SF67">
    <property type="entry name" value="TRANSCRIPTIONAL REGULATORY PROTEIN TCTD"/>
    <property type="match status" value="1"/>
</dbReference>
<dbReference type="GO" id="GO:0032993">
    <property type="term" value="C:protein-DNA complex"/>
    <property type="evidence" value="ECO:0007669"/>
    <property type="project" value="TreeGrafter"/>
</dbReference>
<dbReference type="RefSeq" id="WP_086621316.1">
    <property type="nucleotide sequence ID" value="NZ_CP021323.1"/>
</dbReference>
<dbReference type="Gene3D" id="1.10.10.10">
    <property type="entry name" value="Winged helix-like DNA-binding domain superfamily/Winged helix DNA-binding domain"/>
    <property type="match status" value="1"/>
</dbReference>
<keyword evidence="2" id="KW-0902">Two-component regulatory system</keyword>
<evidence type="ECO:0000313" key="10">
    <source>
        <dbReference type="EMBL" id="ARS52559.1"/>
    </source>
</evidence>
<dbReference type="InterPro" id="IPR011006">
    <property type="entry name" value="CheY-like_superfamily"/>
</dbReference>
<proteinExistence type="predicted"/>
<dbReference type="Pfam" id="PF00072">
    <property type="entry name" value="Response_reg"/>
    <property type="match status" value="1"/>
</dbReference>
<dbReference type="PROSITE" id="PS51755">
    <property type="entry name" value="OMPR_PHOB"/>
    <property type="match status" value="1"/>
</dbReference>
<dbReference type="Proteomes" id="UP000250025">
    <property type="component" value="Chromosome"/>
</dbReference>
<dbReference type="PANTHER" id="PTHR48111">
    <property type="entry name" value="REGULATOR OF RPOS"/>
    <property type="match status" value="1"/>
</dbReference>
<sequence length="218" mass="24484">MRLLIVEDDRILGEGLCEGLRLSGYTVDWLTHGEQALHALEADDFDAVILDLTLPGCSGLDVLMHWRRSGHHVPVLILTAREGNAECIRALDLGADDHVVKPVETEVLEARLRVLQRRANGHPDNRLRCGDICLDRGDRMAWLGDRELTLSAYEFMVLEALMERPGRSLTGEQLETRLYGWEGGPESNSLQVLIHKLRSKLGAERIKTVRGMGYRLQA</sequence>
<dbReference type="FunFam" id="3.40.50.2300:FF:000002">
    <property type="entry name" value="DNA-binding response regulator PhoP"/>
    <property type="match status" value="1"/>
</dbReference>
<dbReference type="SMART" id="SM00862">
    <property type="entry name" value="Trans_reg_C"/>
    <property type="match status" value="1"/>
</dbReference>
<feature type="DNA-binding region" description="OmpR/PhoB-type" evidence="7">
    <location>
        <begin position="124"/>
        <end position="218"/>
    </location>
</feature>
<dbReference type="GO" id="GO:0006355">
    <property type="term" value="P:regulation of DNA-templated transcription"/>
    <property type="evidence" value="ECO:0007669"/>
    <property type="project" value="InterPro"/>
</dbReference>
<keyword evidence="3" id="KW-0805">Transcription regulation</keyword>
<dbReference type="InterPro" id="IPR001867">
    <property type="entry name" value="OmpR/PhoB-type_DNA-bd"/>
</dbReference>